<comment type="caution">
    <text evidence="15">The sequence shown here is derived from an EMBL/GenBank/DDBJ whole genome shotgun (WGS) entry which is preliminary data.</text>
</comment>
<dbReference type="Pfam" id="PF01409">
    <property type="entry name" value="tRNA-synt_2d"/>
    <property type="match status" value="1"/>
</dbReference>
<evidence type="ECO:0000256" key="8">
    <source>
        <dbReference type="ARBA" id="ARBA00022840"/>
    </source>
</evidence>
<evidence type="ECO:0000313" key="15">
    <source>
        <dbReference type="EMBL" id="PIQ87213.1"/>
    </source>
</evidence>
<evidence type="ECO:0000256" key="7">
    <source>
        <dbReference type="ARBA" id="ARBA00022741"/>
    </source>
</evidence>
<keyword evidence="5 13" id="KW-0436">Ligase</keyword>
<evidence type="ECO:0000256" key="9">
    <source>
        <dbReference type="ARBA" id="ARBA00022842"/>
    </source>
</evidence>
<evidence type="ECO:0000256" key="11">
    <source>
        <dbReference type="ARBA" id="ARBA00023146"/>
    </source>
</evidence>
<dbReference type="GO" id="GO:0005524">
    <property type="term" value="F:ATP binding"/>
    <property type="evidence" value="ECO:0007669"/>
    <property type="project" value="UniProtKB-UniRule"/>
</dbReference>
<dbReference type="Proteomes" id="UP000230859">
    <property type="component" value="Unassembled WGS sequence"/>
</dbReference>
<dbReference type="GO" id="GO:0000287">
    <property type="term" value="F:magnesium ion binding"/>
    <property type="evidence" value="ECO:0007669"/>
    <property type="project" value="UniProtKB-UniRule"/>
</dbReference>
<dbReference type="EC" id="6.1.1.20" evidence="13"/>
<dbReference type="SUPFAM" id="SSF55681">
    <property type="entry name" value="Class II aaRS and biotin synthetases"/>
    <property type="match status" value="1"/>
</dbReference>
<dbReference type="PANTHER" id="PTHR11538:SF41">
    <property type="entry name" value="PHENYLALANINE--TRNA LIGASE, MITOCHONDRIAL"/>
    <property type="match status" value="1"/>
</dbReference>
<dbReference type="Pfam" id="PF02912">
    <property type="entry name" value="Phe_tRNA-synt_N"/>
    <property type="match status" value="1"/>
</dbReference>
<evidence type="ECO:0000259" key="14">
    <source>
        <dbReference type="PROSITE" id="PS50862"/>
    </source>
</evidence>
<evidence type="ECO:0000256" key="6">
    <source>
        <dbReference type="ARBA" id="ARBA00022723"/>
    </source>
</evidence>
<dbReference type="InterPro" id="IPR022911">
    <property type="entry name" value="Phe_tRNA_ligase_alpha1_bac"/>
</dbReference>
<evidence type="ECO:0000256" key="1">
    <source>
        <dbReference type="ARBA" id="ARBA00004496"/>
    </source>
</evidence>
<dbReference type="CDD" id="cd00496">
    <property type="entry name" value="PheRS_alpha_core"/>
    <property type="match status" value="1"/>
</dbReference>
<dbReference type="PROSITE" id="PS50862">
    <property type="entry name" value="AA_TRNA_LIGASE_II"/>
    <property type="match status" value="1"/>
</dbReference>
<evidence type="ECO:0000256" key="3">
    <source>
        <dbReference type="ARBA" id="ARBA00011209"/>
    </source>
</evidence>
<name>A0A2H0LS05_9BACT</name>
<dbReference type="SUPFAM" id="SSF46589">
    <property type="entry name" value="tRNA-binding arm"/>
    <property type="match status" value="1"/>
</dbReference>
<sequence>MTDMDFQALEKEAREAIQQAHKADDLEALKVKYLGKKGSITALLKQVSQVPPPERPVFGQKVNQLKHLVQSLITEQQTKLAGDPDHDPGFDPTLDGIKPAVGSLHPITRTIREICVIFSRLGFDTVDGREIETEFYNFTALNIPLDHPSRDAFDTFYTPQGYLLRSQTSTVQVREMKRRKPPLRILAPGRVYRPDAVDASHSFMFHQIEGLMVDQKTNFADLKGVIHLFLKQLFGEKLKMRFRPHFFPFTEPSVEVDIKWGERWLEVLGAGQVNPMVFKYAGYPPRRYQGFAFGLGIERIVMLRYGIKDIRLLFENDQRFLEQFR</sequence>
<dbReference type="NCBIfam" id="TIGR00468">
    <property type="entry name" value="pheS"/>
    <property type="match status" value="1"/>
</dbReference>
<protein>
    <recommendedName>
        <fullName evidence="13">Phenylalanine--tRNA ligase alpha subunit</fullName>
        <ecNumber evidence="13">6.1.1.20</ecNumber>
    </recommendedName>
    <alternativeName>
        <fullName evidence="13">Phenylalanyl-tRNA synthetase alpha subunit</fullName>
        <shortName evidence="13">PheRS</shortName>
    </alternativeName>
</protein>
<dbReference type="InterPro" id="IPR002319">
    <property type="entry name" value="Phenylalanyl-tRNA_Synthase"/>
</dbReference>
<evidence type="ECO:0000256" key="4">
    <source>
        <dbReference type="ARBA" id="ARBA00022490"/>
    </source>
</evidence>
<dbReference type="InterPro" id="IPR004529">
    <property type="entry name" value="Phe-tRNA-synth_IIc_asu"/>
</dbReference>
<accession>A0A2H0LS05</accession>
<feature type="binding site" evidence="13">
    <location>
        <position position="251"/>
    </location>
    <ligand>
        <name>Mg(2+)</name>
        <dbReference type="ChEBI" id="CHEBI:18420"/>
        <note>shared with beta subunit</note>
    </ligand>
</feature>
<comment type="subcellular location">
    <subcellularLocation>
        <location evidence="1 13">Cytoplasm</location>
    </subcellularLocation>
</comment>
<reference evidence="15 16" key="1">
    <citation type="submission" date="2017-09" db="EMBL/GenBank/DDBJ databases">
        <title>Depth-based differentiation of microbial function through sediment-hosted aquifers and enrichment of novel symbionts in the deep terrestrial subsurface.</title>
        <authorList>
            <person name="Probst A.J."/>
            <person name="Ladd B."/>
            <person name="Jarett J.K."/>
            <person name="Geller-Mcgrath D.E."/>
            <person name="Sieber C.M."/>
            <person name="Emerson J.B."/>
            <person name="Anantharaman K."/>
            <person name="Thomas B.C."/>
            <person name="Malmstrom R."/>
            <person name="Stieglmeier M."/>
            <person name="Klingl A."/>
            <person name="Woyke T."/>
            <person name="Ryan C.M."/>
            <person name="Banfield J.F."/>
        </authorList>
    </citation>
    <scope>NUCLEOTIDE SEQUENCE [LARGE SCALE GENOMIC DNA]</scope>
    <source>
        <strain evidence="15">CG11_big_fil_rev_8_21_14_0_20_45_26</strain>
    </source>
</reference>
<dbReference type="GO" id="GO:0004826">
    <property type="term" value="F:phenylalanine-tRNA ligase activity"/>
    <property type="evidence" value="ECO:0007669"/>
    <property type="project" value="UniProtKB-UniRule"/>
</dbReference>
<organism evidence="15 16">
    <name type="scientific">Candidatus Abzuiibacterium crystallinum</name>
    <dbReference type="NCBI Taxonomy" id="1974748"/>
    <lineage>
        <taxon>Bacteria</taxon>
        <taxon>Pseudomonadati</taxon>
        <taxon>Candidatus Omnitrophota</taxon>
        <taxon>Candidatus Abzuiibacterium</taxon>
    </lineage>
</organism>
<dbReference type="InterPro" id="IPR004188">
    <property type="entry name" value="Phe-tRNA_ligase_II_N"/>
</dbReference>
<keyword evidence="4 13" id="KW-0963">Cytoplasm</keyword>
<comment type="cofactor">
    <cofactor evidence="13">
        <name>Mg(2+)</name>
        <dbReference type="ChEBI" id="CHEBI:18420"/>
    </cofactor>
    <text evidence="13">Binds 2 magnesium ions per tetramer.</text>
</comment>
<keyword evidence="9 13" id="KW-0460">Magnesium</keyword>
<keyword evidence="10 13" id="KW-0648">Protein biosynthesis</keyword>
<dbReference type="PANTHER" id="PTHR11538">
    <property type="entry name" value="PHENYLALANYL-TRNA SYNTHETASE"/>
    <property type="match status" value="1"/>
</dbReference>
<comment type="similarity">
    <text evidence="2 13">Belongs to the class-II aminoacyl-tRNA synthetase family. Phe-tRNA synthetase alpha subunit type 1 subfamily.</text>
</comment>
<dbReference type="InterPro" id="IPR045864">
    <property type="entry name" value="aa-tRNA-synth_II/BPL/LPL"/>
</dbReference>
<dbReference type="InterPro" id="IPR006195">
    <property type="entry name" value="aa-tRNA-synth_II"/>
</dbReference>
<evidence type="ECO:0000256" key="2">
    <source>
        <dbReference type="ARBA" id="ARBA00010207"/>
    </source>
</evidence>
<dbReference type="Gene3D" id="3.30.930.10">
    <property type="entry name" value="Bira Bifunctional Protein, Domain 2"/>
    <property type="match status" value="1"/>
</dbReference>
<evidence type="ECO:0000256" key="12">
    <source>
        <dbReference type="ARBA" id="ARBA00049255"/>
    </source>
</evidence>
<gene>
    <name evidence="13" type="primary">pheS</name>
    <name evidence="15" type="ORF">COV74_01445</name>
</gene>
<comment type="subunit">
    <text evidence="3 13">Tetramer of two alpha and two beta subunits.</text>
</comment>
<feature type="domain" description="Aminoacyl-transfer RNA synthetases class-II family profile" evidence="14">
    <location>
        <begin position="117"/>
        <end position="315"/>
    </location>
</feature>
<dbReference type="HAMAP" id="MF_00281">
    <property type="entry name" value="Phe_tRNA_synth_alpha1"/>
    <property type="match status" value="1"/>
</dbReference>
<evidence type="ECO:0000256" key="5">
    <source>
        <dbReference type="ARBA" id="ARBA00022598"/>
    </source>
</evidence>
<dbReference type="AlphaFoldDB" id="A0A2H0LS05"/>
<evidence type="ECO:0000256" key="10">
    <source>
        <dbReference type="ARBA" id="ARBA00022917"/>
    </source>
</evidence>
<dbReference type="GO" id="GO:0005737">
    <property type="term" value="C:cytoplasm"/>
    <property type="evidence" value="ECO:0007669"/>
    <property type="project" value="UniProtKB-SubCell"/>
</dbReference>
<dbReference type="GO" id="GO:0000049">
    <property type="term" value="F:tRNA binding"/>
    <property type="evidence" value="ECO:0007669"/>
    <property type="project" value="InterPro"/>
</dbReference>
<keyword evidence="8 13" id="KW-0067">ATP-binding</keyword>
<keyword evidence="7 13" id="KW-0547">Nucleotide-binding</keyword>
<evidence type="ECO:0000313" key="16">
    <source>
        <dbReference type="Proteomes" id="UP000230859"/>
    </source>
</evidence>
<dbReference type="EMBL" id="PCVY01000016">
    <property type="protein sequence ID" value="PIQ87213.1"/>
    <property type="molecule type" value="Genomic_DNA"/>
</dbReference>
<dbReference type="GO" id="GO:0006432">
    <property type="term" value="P:phenylalanyl-tRNA aminoacylation"/>
    <property type="evidence" value="ECO:0007669"/>
    <property type="project" value="UniProtKB-UniRule"/>
</dbReference>
<comment type="catalytic activity">
    <reaction evidence="12 13">
        <text>tRNA(Phe) + L-phenylalanine + ATP = L-phenylalanyl-tRNA(Phe) + AMP + diphosphate + H(+)</text>
        <dbReference type="Rhea" id="RHEA:19413"/>
        <dbReference type="Rhea" id="RHEA-COMP:9668"/>
        <dbReference type="Rhea" id="RHEA-COMP:9699"/>
        <dbReference type="ChEBI" id="CHEBI:15378"/>
        <dbReference type="ChEBI" id="CHEBI:30616"/>
        <dbReference type="ChEBI" id="CHEBI:33019"/>
        <dbReference type="ChEBI" id="CHEBI:58095"/>
        <dbReference type="ChEBI" id="CHEBI:78442"/>
        <dbReference type="ChEBI" id="CHEBI:78531"/>
        <dbReference type="ChEBI" id="CHEBI:456215"/>
        <dbReference type="EC" id="6.1.1.20"/>
    </reaction>
</comment>
<proteinExistence type="inferred from homology"/>
<dbReference type="InterPro" id="IPR010978">
    <property type="entry name" value="tRNA-bd_arm"/>
</dbReference>
<keyword evidence="11 13" id="KW-0030">Aminoacyl-tRNA synthetase</keyword>
<keyword evidence="6 13" id="KW-0479">Metal-binding</keyword>
<evidence type="ECO:0000256" key="13">
    <source>
        <dbReference type="HAMAP-Rule" id="MF_00281"/>
    </source>
</evidence>